<evidence type="ECO:0000256" key="7">
    <source>
        <dbReference type="ARBA" id="ARBA00023239"/>
    </source>
</evidence>
<dbReference type="PANTHER" id="PTHR13604:SF0">
    <property type="entry name" value="ABASIC SITE PROCESSING PROTEIN HMCES"/>
    <property type="match status" value="1"/>
</dbReference>
<dbReference type="GO" id="GO:0016829">
    <property type="term" value="F:lyase activity"/>
    <property type="evidence" value="ECO:0007669"/>
    <property type="project" value="UniProtKB-KW"/>
</dbReference>
<evidence type="ECO:0000313" key="9">
    <source>
        <dbReference type="EMBL" id="TKB49327.1"/>
    </source>
</evidence>
<comment type="caution">
    <text evidence="9">The sequence shown here is derived from an EMBL/GenBank/DDBJ whole genome shotgun (WGS) entry which is preliminary data.</text>
</comment>
<keyword evidence="4 8" id="KW-0378">Hydrolase</keyword>
<gene>
    <name evidence="9" type="ORF">FCL40_08305</name>
</gene>
<evidence type="ECO:0000256" key="3">
    <source>
        <dbReference type="ARBA" id="ARBA00022763"/>
    </source>
</evidence>
<evidence type="ECO:0000256" key="5">
    <source>
        <dbReference type="ARBA" id="ARBA00023124"/>
    </source>
</evidence>
<dbReference type="Pfam" id="PF02586">
    <property type="entry name" value="SRAP"/>
    <property type="match status" value="1"/>
</dbReference>
<dbReference type="GO" id="GO:0003697">
    <property type="term" value="F:single-stranded DNA binding"/>
    <property type="evidence" value="ECO:0007669"/>
    <property type="project" value="InterPro"/>
</dbReference>
<protein>
    <recommendedName>
        <fullName evidence="8">Abasic site processing protein</fullName>
        <ecNumber evidence="8">3.4.-.-</ecNumber>
    </recommendedName>
</protein>
<dbReference type="Gene3D" id="3.90.1680.10">
    <property type="entry name" value="SOS response associated peptidase-like"/>
    <property type="match status" value="1"/>
</dbReference>
<keyword evidence="3" id="KW-0227">DNA damage</keyword>
<evidence type="ECO:0000256" key="1">
    <source>
        <dbReference type="ARBA" id="ARBA00008136"/>
    </source>
</evidence>
<dbReference type="GO" id="GO:0006508">
    <property type="term" value="P:proteolysis"/>
    <property type="evidence" value="ECO:0007669"/>
    <property type="project" value="UniProtKB-KW"/>
</dbReference>
<dbReference type="GO" id="GO:0008233">
    <property type="term" value="F:peptidase activity"/>
    <property type="evidence" value="ECO:0007669"/>
    <property type="project" value="UniProtKB-KW"/>
</dbReference>
<dbReference type="EMBL" id="SWCI01000004">
    <property type="protein sequence ID" value="TKB49327.1"/>
    <property type="molecule type" value="Genomic_DNA"/>
</dbReference>
<dbReference type="InterPro" id="IPR036590">
    <property type="entry name" value="SRAP-like"/>
</dbReference>
<evidence type="ECO:0000256" key="6">
    <source>
        <dbReference type="ARBA" id="ARBA00023125"/>
    </source>
</evidence>
<keyword evidence="6" id="KW-0238">DNA-binding</keyword>
<keyword evidence="10" id="KW-1185">Reference proteome</keyword>
<dbReference type="AlphaFoldDB" id="A0A4U1BF74"/>
<dbReference type="EC" id="3.4.-.-" evidence="8"/>
<evidence type="ECO:0000256" key="2">
    <source>
        <dbReference type="ARBA" id="ARBA00022670"/>
    </source>
</evidence>
<keyword evidence="2 8" id="KW-0645">Protease</keyword>
<evidence type="ECO:0000256" key="8">
    <source>
        <dbReference type="RuleBase" id="RU364100"/>
    </source>
</evidence>
<organism evidence="9 10">
    <name type="scientific">Ferrimonas sediminicola</name>
    <dbReference type="NCBI Taxonomy" id="2569538"/>
    <lineage>
        <taxon>Bacteria</taxon>
        <taxon>Pseudomonadati</taxon>
        <taxon>Pseudomonadota</taxon>
        <taxon>Gammaproteobacteria</taxon>
        <taxon>Alteromonadales</taxon>
        <taxon>Ferrimonadaceae</taxon>
        <taxon>Ferrimonas</taxon>
    </lineage>
</organism>
<dbReference type="Proteomes" id="UP000305674">
    <property type="component" value="Unassembled WGS sequence"/>
</dbReference>
<proteinExistence type="inferred from homology"/>
<dbReference type="SUPFAM" id="SSF143081">
    <property type="entry name" value="BB1717-like"/>
    <property type="match status" value="1"/>
</dbReference>
<dbReference type="OrthoDB" id="6192129at2"/>
<sequence length="196" mass="21809">MCGRFFQVCEGFESWEQLGMDGGRLALEPADEIRPSQLVSAVLEFDGKLCLRRMQWGLPHSGLSRPVINARSETLADKPMFRQALAHRRCLIPASGWFEWRREGAHKRPYRFEAPSPLFSFAGLWWPPAQSLPNGAVVLVTRGATPSLSKYHHRMPVALLGAGARNWLQRGEISGALEAFRVAALPSTGPTQGQLF</sequence>
<dbReference type="InterPro" id="IPR003738">
    <property type="entry name" value="SRAP"/>
</dbReference>
<comment type="similarity">
    <text evidence="1 8">Belongs to the SOS response-associated peptidase family.</text>
</comment>
<dbReference type="RefSeq" id="WP_136852696.1">
    <property type="nucleotide sequence ID" value="NZ_SWCI01000004.1"/>
</dbReference>
<evidence type="ECO:0000313" key="10">
    <source>
        <dbReference type="Proteomes" id="UP000305674"/>
    </source>
</evidence>
<dbReference type="PANTHER" id="PTHR13604">
    <property type="entry name" value="DC12-RELATED"/>
    <property type="match status" value="1"/>
</dbReference>
<accession>A0A4U1BF74</accession>
<dbReference type="GO" id="GO:0106300">
    <property type="term" value="P:protein-DNA covalent cross-linking repair"/>
    <property type="evidence" value="ECO:0007669"/>
    <property type="project" value="InterPro"/>
</dbReference>
<keyword evidence="5" id="KW-0190">Covalent protein-DNA linkage</keyword>
<reference evidence="9 10" key="1">
    <citation type="submission" date="2019-04" db="EMBL/GenBank/DDBJ databases">
        <authorList>
            <person name="Hwang J.C."/>
        </authorList>
    </citation>
    <scope>NUCLEOTIDE SEQUENCE [LARGE SCALE GENOMIC DNA]</scope>
    <source>
        <strain evidence="9 10">IMCC35001</strain>
    </source>
</reference>
<evidence type="ECO:0000256" key="4">
    <source>
        <dbReference type="ARBA" id="ARBA00022801"/>
    </source>
</evidence>
<name>A0A4U1BF74_9GAMM</name>
<keyword evidence="7" id="KW-0456">Lyase</keyword>